<name>A0ABQ4DZR2_9ACTN</name>
<dbReference type="Proteomes" id="UP000646749">
    <property type="component" value="Unassembled WGS sequence"/>
</dbReference>
<reference evidence="2 3" key="1">
    <citation type="submission" date="2021-01" db="EMBL/GenBank/DDBJ databases">
        <title>Whole genome shotgun sequence of Plantactinospora endophytica NBRC 110450.</title>
        <authorList>
            <person name="Komaki H."/>
            <person name="Tamura T."/>
        </authorList>
    </citation>
    <scope>NUCLEOTIDE SEQUENCE [LARGE SCALE GENOMIC DNA]</scope>
    <source>
        <strain evidence="2 3">NBRC 110450</strain>
    </source>
</reference>
<dbReference type="InterPro" id="IPR029033">
    <property type="entry name" value="His_PPase_superfam"/>
</dbReference>
<protein>
    <submittedName>
        <fullName evidence="2">Phosphoglycerate mutase</fullName>
    </submittedName>
</protein>
<evidence type="ECO:0000256" key="1">
    <source>
        <dbReference type="ARBA" id="ARBA00022801"/>
    </source>
</evidence>
<gene>
    <name evidence="2" type="ORF">Pen02_28950</name>
</gene>
<dbReference type="SUPFAM" id="SSF53254">
    <property type="entry name" value="Phosphoglycerate mutase-like"/>
    <property type="match status" value="1"/>
</dbReference>
<dbReference type="EMBL" id="BONW01000013">
    <property type="protein sequence ID" value="GIG87959.1"/>
    <property type="molecule type" value="Genomic_DNA"/>
</dbReference>
<keyword evidence="3" id="KW-1185">Reference proteome</keyword>
<dbReference type="PANTHER" id="PTHR20935:SF0">
    <property type="entry name" value="SERINE_THREONINE-PROTEIN PHOSPHATASE PGAM5, MITOCHONDRIAL"/>
    <property type="match status" value="1"/>
</dbReference>
<dbReference type="RefSeq" id="WP_203866487.1">
    <property type="nucleotide sequence ID" value="NZ_BONW01000013.1"/>
</dbReference>
<keyword evidence="1" id="KW-0378">Hydrolase</keyword>
<dbReference type="PANTHER" id="PTHR20935">
    <property type="entry name" value="PHOSPHOGLYCERATE MUTASE-RELATED"/>
    <property type="match status" value="1"/>
</dbReference>
<dbReference type="Pfam" id="PF00300">
    <property type="entry name" value="His_Phos_1"/>
    <property type="match status" value="2"/>
</dbReference>
<organism evidence="2 3">
    <name type="scientific">Plantactinospora endophytica</name>
    <dbReference type="NCBI Taxonomy" id="673535"/>
    <lineage>
        <taxon>Bacteria</taxon>
        <taxon>Bacillati</taxon>
        <taxon>Actinomycetota</taxon>
        <taxon>Actinomycetes</taxon>
        <taxon>Micromonosporales</taxon>
        <taxon>Micromonosporaceae</taxon>
        <taxon>Plantactinospora</taxon>
    </lineage>
</organism>
<evidence type="ECO:0000313" key="3">
    <source>
        <dbReference type="Proteomes" id="UP000646749"/>
    </source>
</evidence>
<evidence type="ECO:0000313" key="2">
    <source>
        <dbReference type="EMBL" id="GIG87959.1"/>
    </source>
</evidence>
<proteinExistence type="predicted"/>
<dbReference type="SMART" id="SM00855">
    <property type="entry name" value="PGAM"/>
    <property type="match status" value="1"/>
</dbReference>
<dbReference type="InterPro" id="IPR013078">
    <property type="entry name" value="His_Pase_superF_clade-1"/>
</dbReference>
<accession>A0ABQ4DZR2</accession>
<dbReference type="CDD" id="cd07067">
    <property type="entry name" value="HP_PGM_like"/>
    <property type="match status" value="1"/>
</dbReference>
<dbReference type="InterPro" id="IPR051021">
    <property type="entry name" value="Mito_Ser/Thr_phosphatase"/>
</dbReference>
<comment type="caution">
    <text evidence="2">The sequence shown here is derived from an EMBL/GenBank/DDBJ whole genome shotgun (WGS) entry which is preliminary data.</text>
</comment>
<sequence>MANRFLHLLRHGEAVDDGVLSERGQRQARLAGRRLAGLPITAIHHSPLVRAVQTTQLVSEFLPGVPVHASELVGDYLPPVPDPTVLPEVYTRFLDGMTAQEYAVGAELATAAIERHAVPAEIDTHELIVTHNFLIGWFVRHALDAPAWRWLGLNQGNCALTTILYRPDRPPAVVLFNDMGHLSPDLRWTGFPAKQHI</sequence>
<dbReference type="Gene3D" id="3.40.50.1240">
    <property type="entry name" value="Phosphoglycerate mutase-like"/>
    <property type="match status" value="1"/>
</dbReference>